<name>A0ABV5AHY1_9BACL</name>
<evidence type="ECO:0000313" key="3">
    <source>
        <dbReference type="Proteomes" id="UP001579974"/>
    </source>
</evidence>
<reference evidence="2 3" key="1">
    <citation type="journal article" date="2024" name="Int. J. Mol. Sci.">
        <title>Exploration of Alicyclobacillus spp. Genome in Search of Antibiotic Resistance.</title>
        <authorList>
            <person name="Bucka-Kolendo J."/>
            <person name="Kiousi D.E."/>
            <person name="Dekowska A."/>
            <person name="Mikolajczuk-Szczyrba A."/>
            <person name="Karadedos D.M."/>
            <person name="Michael P."/>
            <person name="Galanis A."/>
            <person name="Sokolowska B."/>
        </authorList>
    </citation>
    <scope>NUCLEOTIDE SEQUENCE [LARGE SCALE GENOMIC DNA]</scope>
    <source>
        <strain evidence="2 3">KKP 3000</strain>
    </source>
</reference>
<accession>A0ABV5AHY1</accession>
<keyword evidence="1" id="KW-1133">Transmembrane helix</keyword>
<keyword evidence="1" id="KW-0472">Membrane</keyword>
<evidence type="ECO:0000313" key="2">
    <source>
        <dbReference type="EMBL" id="MFB5191826.1"/>
    </source>
</evidence>
<feature type="transmembrane region" description="Helical" evidence="1">
    <location>
        <begin position="72"/>
        <end position="98"/>
    </location>
</feature>
<keyword evidence="3" id="KW-1185">Reference proteome</keyword>
<organism evidence="2 3">
    <name type="scientific">Alicyclobacillus fastidiosus</name>
    <dbReference type="NCBI Taxonomy" id="392011"/>
    <lineage>
        <taxon>Bacteria</taxon>
        <taxon>Bacillati</taxon>
        <taxon>Bacillota</taxon>
        <taxon>Bacilli</taxon>
        <taxon>Bacillales</taxon>
        <taxon>Alicyclobacillaceae</taxon>
        <taxon>Alicyclobacillus</taxon>
    </lineage>
</organism>
<dbReference type="Proteomes" id="UP001579974">
    <property type="component" value="Unassembled WGS sequence"/>
</dbReference>
<comment type="caution">
    <text evidence="2">The sequence shown here is derived from an EMBL/GenBank/DDBJ whole genome shotgun (WGS) entry which is preliminary data.</text>
</comment>
<sequence>MHPLYPVACRMVGRSVVAHHVNGRKYTGVLQTVTPSGIYLLQNRAVVSFNNNEECSVELSIQKGIRDGQASLVYGPAAFFGFGALTGLALGGMAGGYYW</sequence>
<proteinExistence type="predicted"/>
<gene>
    <name evidence="2" type="ORF">KKP3000_000610</name>
</gene>
<dbReference type="RefSeq" id="WP_275476466.1">
    <property type="nucleotide sequence ID" value="NZ_CP162940.1"/>
</dbReference>
<protein>
    <submittedName>
        <fullName evidence="2">Uncharacterized protein</fullName>
    </submittedName>
</protein>
<evidence type="ECO:0000256" key="1">
    <source>
        <dbReference type="SAM" id="Phobius"/>
    </source>
</evidence>
<dbReference type="EMBL" id="JBDXSU010000014">
    <property type="protein sequence ID" value="MFB5191826.1"/>
    <property type="molecule type" value="Genomic_DNA"/>
</dbReference>
<keyword evidence="1" id="KW-0812">Transmembrane</keyword>